<protein>
    <submittedName>
        <fullName evidence="1">Uncharacterized protein</fullName>
    </submittedName>
</protein>
<accession>A0A1M7UBF7</accession>
<organism evidence="1 2">
    <name type="scientific">Bradyrhizobium erythrophlei</name>
    <dbReference type="NCBI Taxonomy" id="1437360"/>
    <lineage>
        <taxon>Bacteria</taxon>
        <taxon>Pseudomonadati</taxon>
        <taxon>Pseudomonadota</taxon>
        <taxon>Alphaproteobacteria</taxon>
        <taxon>Hyphomicrobiales</taxon>
        <taxon>Nitrobacteraceae</taxon>
        <taxon>Bradyrhizobium</taxon>
    </lineage>
</organism>
<keyword evidence="2" id="KW-1185">Reference proteome</keyword>
<sequence length="311" mass="34116">MGGTDFILKQLLASLHLAELKSLFPFGEIRVKSGPIGIVSAAVFAALLAPSMAIAQAPQKAPAVINPPPTAQDWADIAKLPDWSGVWNPKITDQDAQVKTNPPPWNEEAAKKIQHMFAEEKAGRPTLIFANCLPEAHPSWMLVTHNAMEILFTPGRVTMLGESDGNRLRRIYTDGRGHPEHSDPTFHGHSIGHWEGDTLVIDTTDIVPQAPLAVSEAAGLPNNGDMHVIERIHLADKDILHDELEIIAPHILTKPWKTTRIFFRQRARKFDIVEGVCAAGDLVERVNAEGDNVFVPVQKSEWGHTTAVPAK</sequence>
<gene>
    <name evidence="1" type="ORF">SAMN05444170_4249</name>
</gene>
<dbReference type="AlphaFoldDB" id="A0A1M7UBF7"/>
<evidence type="ECO:0000313" key="2">
    <source>
        <dbReference type="Proteomes" id="UP000184096"/>
    </source>
</evidence>
<dbReference type="EMBL" id="LT670849">
    <property type="protein sequence ID" value="SHN80248.1"/>
    <property type="molecule type" value="Genomic_DNA"/>
</dbReference>
<proteinExistence type="predicted"/>
<reference evidence="2" key="1">
    <citation type="submission" date="2016-11" db="EMBL/GenBank/DDBJ databases">
        <authorList>
            <person name="Varghese N."/>
            <person name="Submissions S."/>
        </authorList>
    </citation>
    <scope>NUCLEOTIDE SEQUENCE [LARGE SCALE GENOMIC DNA]</scope>
    <source>
        <strain evidence="2">GAS401</strain>
    </source>
</reference>
<evidence type="ECO:0000313" key="1">
    <source>
        <dbReference type="EMBL" id="SHN80248.1"/>
    </source>
</evidence>
<dbReference type="Proteomes" id="UP000184096">
    <property type="component" value="Chromosome I"/>
</dbReference>
<name>A0A1M7UBF7_9BRAD</name>